<dbReference type="Gene3D" id="3.50.50.60">
    <property type="entry name" value="FAD/NAD(P)-binding domain"/>
    <property type="match status" value="1"/>
</dbReference>
<dbReference type="GO" id="GO:0007264">
    <property type="term" value="P:small GTPase-mediated signal transduction"/>
    <property type="evidence" value="ECO:0007669"/>
    <property type="project" value="UniProtKB-UniRule"/>
</dbReference>
<evidence type="ECO:0000256" key="2">
    <source>
        <dbReference type="PIRNR" id="PIRNR037514"/>
    </source>
</evidence>
<sequence length="510" mass="54820">MDMDTLDRTEWDVVISGTGLPQSLLALALSRSGKNILHLDRNDYYGGNEAALSLSEAEEWASKHGGSAEDATSTLRHASIVRPDVDETTEKRLGFSRAYSLALAPQLIYTRSNLLPALVSSRTHSQLDFQAVGSWFTVDAQVDGPDFQPKLAKVPTGREDVFQDNTLNLRAKRSLMKFLRFVGGYDDETESQRWNEVKDKMVAWSLQEQFGIADAPIAPLLALALTSEASVDTSMEQAVPRIARHLRSTGLFGPGFSAVLPKWGGLAEIAQVACRACAVGGGVYVLNKAITTANITGNGDMSVELSDGETITTKWLVGYPVELPSPDKPSPPDKTAASTITKSISVVSSSLSSLFPPTSEGGVTPAGAVVVVDLGGASYPPVHILIHSSESGECPAGQCVLYASVTVADGFASLDRAVHSLLYSLREERVPDVLWKMQFVQHTRDALAMPERGGSEEGGNIITLPPLSTDVVLDDSVLNNVKIAWAKITGEVEEVFMKFEAREGVVDDDE</sequence>
<dbReference type="EMBL" id="JAVFHQ010000001">
    <property type="protein sequence ID" value="KAK4550781.1"/>
    <property type="molecule type" value="Genomic_DNA"/>
</dbReference>
<dbReference type="Proteomes" id="UP001324427">
    <property type="component" value="Unassembled WGS sequence"/>
</dbReference>
<name>A0AAV9JYW4_9PEZI</name>
<dbReference type="InterPro" id="IPR036188">
    <property type="entry name" value="FAD/NAD-bd_sf"/>
</dbReference>
<comment type="caution">
    <text evidence="3">The sequence shown here is derived from an EMBL/GenBank/DDBJ whole genome shotgun (WGS) entry which is preliminary data.</text>
</comment>
<dbReference type="AlphaFoldDB" id="A0AAV9JYW4"/>
<gene>
    <name evidence="3" type="ORF">LTR36_000360</name>
</gene>
<comment type="similarity">
    <text evidence="1 2">Belongs to the Rab GDI family.</text>
</comment>
<proteinExistence type="inferred from homology"/>
<dbReference type="PIRSF" id="PIRSF037514">
    <property type="entry name" value="Rab_ger_ger_transf_A_fun"/>
    <property type="match status" value="1"/>
</dbReference>
<dbReference type="PANTHER" id="PTHR11787:SF4">
    <property type="entry name" value="CHM, RAB ESCORT PROTEIN 1"/>
    <property type="match status" value="1"/>
</dbReference>
<dbReference type="Pfam" id="PF00996">
    <property type="entry name" value="GDI"/>
    <property type="match status" value="1"/>
</dbReference>
<dbReference type="InterPro" id="IPR017230">
    <property type="entry name" value="Mrs6"/>
</dbReference>
<organism evidence="3 4">
    <name type="scientific">Oleoguttula mirabilis</name>
    <dbReference type="NCBI Taxonomy" id="1507867"/>
    <lineage>
        <taxon>Eukaryota</taxon>
        <taxon>Fungi</taxon>
        <taxon>Dikarya</taxon>
        <taxon>Ascomycota</taxon>
        <taxon>Pezizomycotina</taxon>
        <taxon>Dothideomycetes</taxon>
        <taxon>Dothideomycetidae</taxon>
        <taxon>Mycosphaerellales</taxon>
        <taxon>Teratosphaeriaceae</taxon>
        <taxon>Oleoguttula</taxon>
    </lineage>
</organism>
<reference evidence="3 4" key="1">
    <citation type="submission" date="2021-11" db="EMBL/GenBank/DDBJ databases">
        <title>Black yeast isolated from Biological Soil Crust.</title>
        <authorList>
            <person name="Kurbessoian T."/>
        </authorList>
    </citation>
    <scope>NUCLEOTIDE SEQUENCE [LARGE SCALE GENOMIC DNA]</scope>
    <source>
        <strain evidence="3 4">CCFEE 5522</strain>
    </source>
</reference>
<dbReference type="Gene3D" id="3.30.519.10">
    <property type="entry name" value="Guanine Nucleotide Dissociation Inhibitor, domain 2"/>
    <property type="match status" value="1"/>
</dbReference>
<dbReference type="GO" id="GO:0005968">
    <property type="term" value="C:Rab-protein geranylgeranyltransferase complex"/>
    <property type="evidence" value="ECO:0007669"/>
    <property type="project" value="TreeGrafter"/>
</dbReference>
<dbReference type="GO" id="GO:0005829">
    <property type="term" value="C:cytosol"/>
    <property type="evidence" value="ECO:0007669"/>
    <property type="project" value="TreeGrafter"/>
</dbReference>
<dbReference type="GO" id="GO:0005092">
    <property type="term" value="F:GDP-dissociation inhibitor activity"/>
    <property type="evidence" value="ECO:0007669"/>
    <property type="project" value="UniProtKB-UniRule"/>
</dbReference>
<keyword evidence="4" id="KW-1185">Reference proteome</keyword>
<dbReference type="GO" id="GO:0016192">
    <property type="term" value="P:vesicle-mediated transport"/>
    <property type="evidence" value="ECO:0007669"/>
    <property type="project" value="TreeGrafter"/>
</dbReference>
<dbReference type="PRINTS" id="PR00891">
    <property type="entry name" value="RABGDIREP"/>
</dbReference>
<dbReference type="InterPro" id="IPR018203">
    <property type="entry name" value="GDP_dissociation_inhibitor"/>
</dbReference>
<evidence type="ECO:0000313" key="4">
    <source>
        <dbReference type="Proteomes" id="UP001324427"/>
    </source>
</evidence>
<dbReference type="GO" id="GO:0005634">
    <property type="term" value="C:nucleus"/>
    <property type="evidence" value="ECO:0007669"/>
    <property type="project" value="TreeGrafter"/>
</dbReference>
<dbReference type="SUPFAM" id="SSF51905">
    <property type="entry name" value="FAD/NAD(P)-binding domain"/>
    <property type="match status" value="1"/>
</dbReference>
<protein>
    <recommendedName>
        <fullName evidence="2">Rab proteins geranylgeranyltransferase</fullName>
    </recommendedName>
</protein>
<accession>A0AAV9JYW4</accession>
<evidence type="ECO:0000256" key="1">
    <source>
        <dbReference type="ARBA" id="ARBA00005593"/>
    </source>
</evidence>
<dbReference type="Gene3D" id="1.10.405.10">
    <property type="entry name" value="Guanine Nucleotide Dissociation Inhibitor, domain 1"/>
    <property type="match status" value="1"/>
</dbReference>
<evidence type="ECO:0000313" key="3">
    <source>
        <dbReference type="EMBL" id="KAK4550781.1"/>
    </source>
</evidence>
<dbReference type="PANTHER" id="PTHR11787">
    <property type="entry name" value="RAB GDP-DISSOCIATION INHIBITOR"/>
    <property type="match status" value="1"/>
</dbReference>